<organism evidence="9 10">
    <name type="scientific">Spirochaeta isovalerica</name>
    <dbReference type="NCBI Taxonomy" id="150"/>
    <lineage>
        <taxon>Bacteria</taxon>
        <taxon>Pseudomonadati</taxon>
        <taxon>Spirochaetota</taxon>
        <taxon>Spirochaetia</taxon>
        <taxon>Spirochaetales</taxon>
        <taxon>Spirochaetaceae</taxon>
        <taxon>Spirochaeta</taxon>
    </lineage>
</organism>
<dbReference type="Proteomes" id="UP000587760">
    <property type="component" value="Unassembled WGS sequence"/>
</dbReference>
<dbReference type="InterPro" id="IPR005467">
    <property type="entry name" value="His_kinase_dom"/>
</dbReference>
<dbReference type="InterPro" id="IPR036890">
    <property type="entry name" value="HATPase_C_sf"/>
</dbReference>
<evidence type="ECO:0000256" key="5">
    <source>
        <dbReference type="ARBA" id="ARBA00022777"/>
    </source>
</evidence>
<sequence>MVYRVVFIIANTLLAVFLFSRGHLLLTPYFVSLLIPLQVFLLYRKEQREKDRIVAHIESVVLDENQGSRLTHGNRLYSKIDNLLYDLEEKYRESLREIEEKDSLLDVIQNHVNVGLLSFDREGQIDLLNKPARLLLSVGYVSHLWECFPGDSELIDDLLNFKTPFCRTLELKDKGPVLMESSDFILNGQPLRILSIQNIRRALDDKELDSWNVLIRSLNHEIMNSITPISSLAASVLTLVENDPRSDLVEAIEIIARRSSNLMKFIDNYKSLSQIPSPRMELIGVHSLLSRIAILMSVPENLFDLKVNCEEGEGEIFINGDLSQVEQMLINLVKNSMEASASTVVLSCGTRSDGAVVLSVSDNGSGFTDESLERALLPFYTTKPEGSGIGLSLIRQIMRLHGGDISIKNEETGSCIELIFP</sequence>
<feature type="domain" description="Histidine kinase" evidence="8">
    <location>
        <begin position="217"/>
        <end position="421"/>
    </location>
</feature>
<dbReference type="SMART" id="SM00387">
    <property type="entry name" value="HATPase_c"/>
    <property type="match status" value="1"/>
</dbReference>
<evidence type="ECO:0000313" key="10">
    <source>
        <dbReference type="Proteomes" id="UP000587760"/>
    </source>
</evidence>
<evidence type="ECO:0000256" key="7">
    <source>
        <dbReference type="ARBA" id="ARBA00023012"/>
    </source>
</evidence>
<evidence type="ECO:0000256" key="3">
    <source>
        <dbReference type="ARBA" id="ARBA00022679"/>
    </source>
</evidence>
<dbReference type="RefSeq" id="WP_184745102.1">
    <property type="nucleotide sequence ID" value="NZ_JACHGJ010000002.1"/>
</dbReference>
<evidence type="ECO:0000313" key="9">
    <source>
        <dbReference type="EMBL" id="MBB6479670.1"/>
    </source>
</evidence>
<keyword evidence="4" id="KW-0547">Nucleotide-binding</keyword>
<dbReference type="GO" id="GO:0005524">
    <property type="term" value="F:ATP binding"/>
    <property type="evidence" value="ECO:0007669"/>
    <property type="project" value="UniProtKB-KW"/>
</dbReference>
<dbReference type="PANTHER" id="PTHR43065">
    <property type="entry name" value="SENSOR HISTIDINE KINASE"/>
    <property type="match status" value="1"/>
</dbReference>
<dbReference type="AlphaFoldDB" id="A0A841R9I3"/>
<protein>
    <recommendedName>
        <fullName evidence="2">histidine kinase</fullName>
        <ecNumber evidence="2">2.7.13.3</ecNumber>
    </recommendedName>
</protein>
<dbReference type="EC" id="2.7.13.3" evidence="2"/>
<name>A0A841R9I3_9SPIO</name>
<evidence type="ECO:0000256" key="1">
    <source>
        <dbReference type="ARBA" id="ARBA00000085"/>
    </source>
</evidence>
<dbReference type="PROSITE" id="PS50109">
    <property type="entry name" value="HIS_KIN"/>
    <property type="match status" value="1"/>
</dbReference>
<evidence type="ECO:0000256" key="2">
    <source>
        <dbReference type="ARBA" id="ARBA00012438"/>
    </source>
</evidence>
<keyword evidence="10" id="KW-1185">Reference proteome</keyword>
<evidence type="ECO:0000259" key="8">
    <source>
        <dbReference type="PROSITE" id="PS50109"/>
    </source>
</evidence>
<reference evidence="9 10" key="1">
    <citation type="submission" date="2020-08" db="EMBL/GenBank/DDBJ databases">
        <title>Genomic Encyclopedia of Type Strains, Phase IV (KMG-IV): sequencing the most valuable type-strain genomes for metagenomic binning, comparative biology and taxonomic classification.</title>
        <authorList>
            <person name="Goeker M."/>
        </authorList>
    </citation>
    <scope>NUCLEOTIDE SEQUENCE [LARGE SCALE GENOMIC DNA]</scope>
    <source>
        <strain evidence="9 10">DSM 2461</strain>
    </source>
</reference>
<dbReference type="GO" id="GO:0000160">
    <property type="term" value="P:phosphorelay signal transduction system"/>
    <property type="evidence" value="ECO:0007669"/>
    <property type="project" value="UniProtKB-KW"/>
</dbReference>
<dbReference type="InterPro" id="IPR004358">
    <property type="entry name" value="Sig_transdc_His_kin-like_C"/>
</dbReference>
<comment type="catalytic activity">
    <reaction evidence="1">
        <text>ATP + protein L-histidine = ADP + protein N-phospho-L-histidine.</text>
        <dbReference type="EC" id="2.7.13.3"/>
    </reaction>
</comment>
<dbReference type="EMBL" id="JACHGJ010000002">
    <property type="protein sequence ID" value="MBB6479670.1"/>
    <property type="molecule type" value="Genomic_DNA"/>
</dbReference>
<gene>
    <name evidence="9" type="ORF">HNR50_001328</name>
</gene>
<proteinExistence type="predicted"/>
<evidence type="ECO:0000256" key="6">
    <source>
        <dbReference type="ARBA" id="ARBA00022840"/>
    </source>
</evidence>
<accession>A0A841R9I3</accession>
<evidence type="ECO:0000256" key="4">
    <source>
        <dbReference type="ARBA" id="ARBA00022741"/>
    </source>
</evidence>
<dbReference type="GO" id="GO:0004673">
    <property type="term" value="F:protein histidine kinase activity"/>
    <property type="evidence" value="ECO:0007669"/>
    <property type="project" value="UniProtKB-EC"/>
</dbReference>
<dbReference type="InterPro" id="IPR003594">
    <property type="entry name" value="HATPase_dom"/>
</dbReference>
<dbReference type="PRINTS" id="PR00344">
    <property type="entry name" value="BCTRLSENSOR"/>
</dbReference>
<dbReference type="Gene3D" id="3.30.565.10">
    <property type="entry name" value="Histidine kinase-like ATPase, C-terminal domain"/>
    <property type="match status" value="1"/>
</dbReference>
<keyword evidence="3" id="KW-0808">Transferase</keyword>
<dbReference type="SUPFAM" id="SSF55874">
    <property type="entry name" value="ATPase domain of HSP90 chaperone/DNA topoisomerase II/histidine kinase"/>
    <property type="match status" value="1"/>
</dbReference>
<dbReference type="PANTHER" id="PTHR43065:SF46">
    <property type="entry name" value="C4-DICARBOXYLATE TRANSPORT SENSOR PROTEIN DCTB"/>
    <property type="match status" value="1"/>
</dbReference>
<keyword evidence="7" id="KW-0902">Two-component regulatory system</keyword>
<dbReference type="Pfam" id="PF02518">
    <property type="entry name" value="HATPase_c"/>
    <property type="match status" value="1"/>
</dbReference>
<keyword evidence="5 9" id="KW-0418">Kinase</keyword>
<comment type="caution">
    <text evidence="9">The sequence shown here is derived from an EMBL/GenBank/DDBJ whole genome shotgun (WGS) entry which is preliminary data.</text>
</comment>
<keyword evidence="6" id="KW-0067">ATP-binding</keyword>